<name>A0ACC7LSZ1_9FLAO</name>
<reference evidence="1" key="1">
    <citation type="submission" date="2024-09" db="EMBL/GenBank/DDBJ databases">
        <authorList>
            <person name="Liu J."/>
        </authorList>
    </citation>
    <scope>NUCLEOTIDE SEQUENCE</scope>
    <source>
        <strain evidence="1">NBU2967</strain>
    </source>
</reference>
<evidence type="ECO:0000313" key="1">
    <source>
        <dbReference type="EMBL" id="MFH6605132.1"/>
    </source>
</evidence>
<keyword evidence="2" id="KW-1185">Reference proteome</keyword>
<evidence type="ECO:0000313" key="2">
    <source>
        <dbReference type="Proteomes" id="UP001595191"/>
    </source>
</evidence>
<organism evidence="1 2">
    <name type="scientific">Meishania litoralis</name>
    <dbReference type="NCBI Taxonomy" id="3434685"/>
    <lineage>
        <taxon>Bacteria</taxon>
        <taxon>Pseudomonadati</taxon>
        <taxon>Bacteroidota</taxon>
        <taxon>Flavobacteriia</taxon>
        <taxon>Flavobacteriales</taxon>
        <taxon>Flavobacteriaceae</taxon>
        <taxon>Meishania</taxon>
    </lineage>
</organism>
<dbReference type="Proteomes" id="UP001595191">
    <property type="component" value="Unassembled WGS sequence"/>
</dbReference>
<accession>A0ACC7LSZ1</accession>
<dbReference type="EMBL" id="JBHFPV010000008">
    <property type="protein sequence ID" value="MFH6605132.1"/>
    <property type="molecule type" value="Genomic_DNA"/>
</dbReference>
<sequence>MKNKILILTLTILFSYQFGFGQENESMEFNSDDLIGVWYPKYIRGKSDLTFEKKVTTEHKYGLSIEILKNGEFRNRYSAPCGNDTMLRTHNYSGKWNLNENDWIITTSEPINRKGTVYKIVELMSDKLVLAEINAE</sequence>
<protein>
    <submittedName>
        <fullName evidence="1">Lipocalin family protein</fullName>
    </submittedName>
</protein>
<comment type="caution">
    <text evidence="1">The sequence shown here is derived from an EMBL/GenBank/DDBJ whole genome shotgun (WGS) entry which is preliminary data.</text>
</comment>
<proteinExistence type="predicted"/>
<gene>
    <name evidence="1" type="ORF">ACEZ3G_16725</name>
</gene>